<comment type="similarity">
    <text evidence="1">Belongs to the LytR/CpsA/Psr (LCP) family.</text>
</comment>
<evidence type="ECO:0000313" key="4">
    <source>
        <dbReference type="EMBL" id="QIK51216.1"/>
    </source>
</evidence>
<dbReference type="NCBIfam" id="TIGR00350">
    <property type="entry name" value="lytR_cpsA_psr"/>
    <property type="match status" value="1"/>
</dbReference>
<evidence type="ECO:0000256" key="2">
    <source>
        <dbReference type="SAM" id="Phobius"/>
    </source>
</evidence>
<gene>
    <name evidence="4" type="ORF">G7058_03585</name>
</gene>
<dbReference type="GeneID" id="94552347"/>
<protein>
    <submittedName>
        <fullName evidence="4">Transcriptional regulator</fullName>
    </submittedName>
</protein>
<dbReference type="EMBL" id="CP049889">
    <property type="protein sequence ID" value="QIK51216.1"/>
    <property type="molecule type" value="Genomic_DNA"/>
</dbReference>
<dbReference type="PANTHER" id="PTHR33392:SF6">
    <property type="entry name" value="POLYISOPRENYL-TEICHOIC ACID--PEPTIDOGLYCAN TEICHOIC ACID TRANSFERASE TAGU"/>
    <property type="match status" value="1"/>
</dbReference>
<sequence length="352" mass="40675">MEDNRTAKFSKKRRNRKVLYLFIGIFLIGYTFFWKALNDVNRTSNNIFNSLNTNNKRESQVVIEATQPISFAFLGVDNGSFDRVDVPGRTDAILIGTVNPNTRTTTLTSIPRDTYALMVDYEPYEGMPYYDKMTHAYAFGDAEMAINSVQEHLNIPVDYYVEVNMQGLMDIVDALGGIEVTSPLTFDYQGNYFTEGETRIITGKEALAFSRMRKTDPEGDFGRQKREKLVIKAILDKALSLGTITNYESILETLEDNVKTNLTINDMTDMYFSYGKSLKNFETKNLVGEELWLDDIYYLYTYPEDRLALSNELRAELELPEITIDDLELSDVDYYNYEPDYNEEYYDDDSEY</sequence>
<dbReference type="AlphaFoldDB" id="A0A6G7WG38"/>
<keyword evidence="2" id="KW-1133">Transmembrane helix</keyword>
<keyword evidence="2" id="KW-0472">Membrane</keyword>
<dbReference type="PANTHER" id="PTHR33392">
    <property type="entry name" value="POLYISOPRENYL-TEICHOIC ACID--PEPTIDOGLYCAN TEICHOIC ACID TRANSFERASE TAGU"/>
    <property type="match status" value="1"/>
</dbReference>
<evidence type="ECO:0000259" key="3">
    <source>
        <dbReference type="Pfam" id="PF03816"/>
    </source>
</evidence>
<dbReference type="InterPro" id="IPR050922">
    <property type="entry name" value="LytR/CpsA/Psr_CW_biosynth"/>
</dbReference>
<feature type="domain" description="Cell envelope-related transcriptional attenuator" evidence="3">
    <location>
        <begin position="89"/>
        <end position="238"/>
    </location>
</feature>
<evidence type="ECO:0000313" key="5">
    <source>
        <dbReference type="Proteomes" id="UP000501830"/>
    </source>
</evidence>
<reference evidence="4 5" key="1">
    <citation type="journal article" date="2017" name="Int. J. Syst. Evol. Microbiol.">
        <title>Jeotgalibaca porci sp. nov. and Jeotgalibaca arthritidis sp. nov., isolated from pigs, and emended description of the genus Jeotgalibaca.</title>
        <authorList>
            <person name="Zamora L."/>
            <person name="Perez-Sancho M."/>
            <person name="Dominguez L."/>
            <person name="Fernandez-Garayzabal J.F."/>
            <person name="Vela A.I."/>
        </authorList>
    </citation>
    <scope>NUCLEOTIDE SEQUENCE [LARGE SCALE GENOMIC DNA]</scope>
    <source>
        <strain evidence="4 5">CCUG 69148</strain>
    </source>
</reference>
<evidence type="ECO:0000256" key="1">
    <source>
        <dbReference type="ARBA" id="ARBA00006068"/>
    </source>
</evidence>
<dbReference type="Gene3D" id="3.40.630.190">
    <property type="entry name" value="LCP protein"/>
    <property type="match status" value="1"/>
</dbReference>
<accession>A0A6G7WG38</accession>
<dbReference type="InterPro" id="IPR004474">
    <property type="entry name" value="LytR_CpsA_psr"/>
</dbReference>
<keyword evidence="5" id="KW-1185">Reference proteome</keyword>
<dbReference type="KEGG" id="jpo:G7058_03585"/>
<name>A0A6G7WG38_9LACT</name>
<dbReference type="Pfam" id="PF03816">
    <property type="entry name" value="LytR_cpsA_psr"/>
    <property type="match status" value="1"/>
</dbReference>
<organism evidence="4 5">
    <name type="scientific">Jeotgalibaca porci</name>
    <dbReference type="NCBI Taxonomy" id="1868793"/>
    <lineage>
        <taxon>Bacteria</taxon>
        <taxon>Bacillati</taxon>
        <taxon>Bacillota</taxon>
        <taxon>Bacilli</taxon>
        <taxon>Lactobacillales</taxon>
        <taxon>Carnobacteriaceae</taxon>
        <taxon>Jeotgalibaca</taxon>
    </lineage>
</organism>
<dbReference type="RefSeq" id="WP_166062267.1">
    <property type="nucleotide sequence ID" value="NZ_CP049889.1"/>
</dbReference>
<dbReference type="Proteomes" id="UP000501830">
    <property type="component" value="Chromosome"/>
</dbReference>
<proteinExistence type="inferred from homology"/>
<feature type="transmembrane region" description="Helical" evidence="2">
    <location>
        <begin position="18"/>
        <end position="37"/>
    </location>
</feature>
<keyword evidence="2" id="KW-0812">Transmembrane</keyword>